<evidence type="ECO:0000313" key="4">
    <source>
        <dbReference type="EMBL" id="HER44096.1"/>
    </source>
</evidence>
<evidence type="ECO:0000259" key="3">
    <source>
        <dbReference type="Pfam" id="PF23357"/>
    </source>
</evidence>
<keyword evidence="1" id="KW-0472">Membrane</keyword>
<feature type="transmembrane region" description="Helical" evidence="1">
    <location>
        <begin position="7"/>
        <end position="27"/>
    </location>
</feature>
<feature type="transmembrane region" description="Helical" evidence="1">
    <location>
        <begin position="66"/>
        <end position="84"/>
    </location>
</feature>
<evidence type="ECO:0008006" key="5">
    <source>
        <dbReference type="Google" id="ProtNLM"/>
    </source>
</evidence>
<feature type="domain" description="ABC-type uncharacterised transport system" evidence="2">
    <location>
        <begin position="206"/>
        <end position="455"/>
    </location>
</feature>
<feature type="transmembrane region" description="Helical" evidence="1">
    <location>
        <begin position="491"/>
        <end position="513"/>
    </location>
</feature>
<proteinExistence type="predicted"/>
<dbReference type="InterPro" id="IPR019196">
    <property type="entry name" value="ABC_transp_unknown"/>
</dbReference>
<organism evidence="4">
    <name type="scientific">Eiseniibacteriota bacterium</name>
    <dbReference type="NCBI Taxonomy" id="2212470"/>
    <lineage>
        <taxon>Bacteria</taxon>
        <taxon>Candidatus Eiseniibacteriota</taxon>
    </lineage>
</organism>
<feature type="transmembrane region" description="Helical" evidence="1">
    <location>
        <begin position="33"/>
        <end position="54"/>
    </location>
</feature>
<evidence type="ECO:0000259" key="2">
    <source>
        <dbReference type="Pfam" id="PF09822"/>
    </source>
</evidence>
<sequence length="519" mass="56613">MELFRKILGPLGLALILIGGVIYGIFYTSGSRAVIPLLLGLVCTIAAVTLNLRSSRSEASRRSTRLGLNAGASIVFFAAILIFLQTFSTRYNARFDTTSNRRFSLARQTENILADLEREIRFTCFFKETTTGKKELEDLLKEYRNSSSFIVYQFVDPDKDPVAARRYEIQSYGTIVVESGGLQEKIHEISEGEITNTILKVTRTDRKKICFVTGHGEKSIDDTDPEGINKLKEAILAENYEVEELLAMGEEDIPVDCEILVVAAAEKDLFPSERAAIARYLSEGGALLVLLEPILALPELYGLVEERGITIGDDVVIDRFGRVLAGNFLTPIVNQYSAHPITEGFAHASFFPQARSIGTRENPEGGAAVEIIASTGESAYAETDIDAILEEGKTQFEGEKDLAGPVGLAAVSTIPADTNAVNGSRRRGLNSRAVVFGDSDFASNSYLDLGGNKDLIMNTIGWLAEEEDLIAIRPKDELTQPVMLTARQGRIVFWLPVVLLPAAAGAAGIAVAVRRKRSP</sequence>
<keyword evidence="1" id="KW-0812">Transmembrane</keyword>
<feature type="domain" description="DUF7088" evidence="3">
    <location>
        <begin position="100"/>
        <end position="184"/>
    </location>
</feature>
<dbReference type="AlphaFoldDB" id="A0A7V2AVM3"/>
<dbReference type="Proteomes" id="UP000886069">
    <property type="component" value="Unassembled WGS sequence"/>
</dbReference>
<protein>
    <recommendedName>
        <fullName evidence="5">ABC-type uncharacterized transport system domain-containing protein</fullName>
    </recommendedName>
</protein>
<dbReference type="Pfam" id="PF09822">
    <property type="entry name" value="ABC_transp_aux"/>
    <property type="match status" value="1"/>
</dbReference>
<dbReference type="SUPFAM" id="SSF52317">
    <property type="entry name" value="Class I glutamine amidotransferase-like"/>
    <property type="match status" value="1"/>
</dbReference>
<gene>
    <name evidence="4" type="ORF">ENO08_06520</name>
</gene>
<dbReference type="InterPro" id="IPR055396">
    <property type="entry name" value="DUF7088"/>
</dbReference>
<dbReference type="EMBL" id="DSEC01000465">
    <property type="protein sequence ID" value="HER44096.1"/>
    <property type="molecule type" value="Genomic_DNA"/>
</dbReference>
<accession>A0A7V2AVM3</accession>
<evidence type="ECO:0000256" key="1">
    <source>
        <dbReference type="SAM" id="Phobius"/>
    </source>
</evidence>
<name>A0A7V2AVM3_UNCEI</name>
<reference evidence="4" key="1">
    <citation type="journal article" date="2020" name="mSystems">
        <title>Genome- and Community-Level Interaction Insights into Carbon Utilization and Element Cycling Functions of Hydrothermarchaeota in Hydrothermal Sediment.</title>
        <authorList>
            <person name="Zhou Z."/>
            <person name="Liu Y."/>
            <person name="Xu W."/>
            <person name="Pan J."/>
            <person name="Luo Z.H."/>
            <person name="Li M."/>
        </authorList>
    </citation>
    <scope>NUCLEOTIDE SEQUENCE [LARGE SCALE GENOMIC DNA]</scope>
    <source>
        <strain evidence="4">SpSt-1233</strain>
    </source>
</reference>
<keyword evidence="1" id="KW-1133">Transmembrane helix</keyword>
<dbReference type="InterPro" id="IPR029062">
    <property type="entry name" value="Class_I_gatase-like"/>
</dbReference>
<dbReference type="Gene3D" id="3.40.30.10">
    <property type="entry name" value="Glutaredoxin"/>
    <property type="match status" value="1"/>
</dbReference>
<comment type="caution">
    <text evidence="4">The sequence shown here is derived from an EMBL/GenBank/DDBJ whole genome shotgun (WGS) entry which is preliminary data.</text>
</comment>
<dbReference type="Pfam" id="PF23357">
    <property type="entry name" value="DUF7088"/>
    <property type="match status" value="1"/>
</dbReference>